<sequence>MMRNCKNWFHVVNKTRNGLASMNKKNTLTSSALVNSSNMLMNRSFQKSIISSSFNKQQYSMEDYFHLGHILCDQHVKKDEKSIALNYLTSDGKFQYTFKQLSDYSEQFGQFLKSLGLKRQDRVSILLPKCPELMISGLSIWRNAMTYVPLFTAFGPDAIAHRVFDSESKVIITDEANRPKLDPILSQLEERGVKIVIVEKSIAESMAYRVVDGNAPLLTSFSSFKPNEYRFWNSSILSSQQRPIIRDSTGMDKNDIMILLYTSGTTGKSKGVPVSVKALGSFEVYMKYGLHVEHDDVFLNIADPGWAYGLYYNVLGTLLLGIPTYFVNRSFNPQVIYEILQNERVTNFAAAPTAYRAMKAQGPELAQQYKFYLKKASSAGEALNNEVVTFFENIWGTRIKSHYGQTEHGMLINYHHHPELALSSVSEVTTIGQPIQGFTVTLLDDDFREISEPYVKGHLVIDIANSPARFFTGYWNQPEKTEEKMVQSPSYTDGRLFELTGDSAYRDENGLYFFSGRSDDIITSCGYRISPKEVEDCLIEHEAVFESGVVGQKDELRTEMVVAFVVLRSGYQPSKQLEQELCEHVKKKLSAHQYPKRIFFEDKLPCTEAGKVKRNILRDKANAMLSQ</sequence>
<dbReference type="GO" id="GO:0005524">
    <property type="term" value="F:ATP binding"/>
    <property type="evidence" value="ECO:0007669"/>
    <property type="project" value="UniProtKB-KW"/>
</dbReference>
<dbReference type="OrthoDB" id="6614653at2759"/>
<dbReference type="InParanoid" id="D2V2V2"/>
<dbReference type="InterPro" id="IPR042099">
    <property type="entry name" value="ANL_N_sf"/>
</dbReference>
<reference evidence="9 10" key="1">
    <citation type="journal article" date="2010" name="Cell">
        <title>The genome of Naegleria gruberi illuminates early eukaryotic versatility.</title>
        <authorList>
            <person name="Fritz-Laylin L.K."/>
            <person name="Prochnik S.E."/>
            <person name="Ginger M.L."/>
            <person name="Dacks J.B."/>
            <person name="Carpenter M.L."/>
            <person name="Field M.C."/>
            <person name="Kuo A."/>
            <person name="Paredez A."/>
            <person name="Chapman J."/>
            <person name="Pham J."/>
            <person name="Shu S."/>
            <person name="Neupane R."/>
            <person name="Cipriano M."/>
            <person name="Mancuso J."/>
            <person name="Tu H."/>
            <person name="Salamov A."/>
            <person name="Lindquist E."/>
            <person name="Shapiro H."/>
            <person name="Lucas S."/>
            <person name="Grigoriev I.V."/>
            <person name="Cande W.Z."/>
            <person name="Fulton C."/>
            <person name="Rokhsar D.S."/>
            <person name="Dawson S.C."/>
        </authorList>
    </citation>
    <scope>NUCLEOTIDE SEQUENCE [LARGE SCALE GENOMIC DNA]</scope>
    <source>
        <strain evidence="9 10">NEG-M</strain>
    </source>
</reference>
<keyword evidence="4" id="KW-0067">ATP-binding</keyword>
<evidence type="ECO:0000256" key="1">
    <source>
        <dbReference type="ARBA" id="ARBA00006432"/>
    </source>
</evidence>
<feature type="domain" description="AMP-binding enzyme C-terminal" evidence="8">
    <location>
        <begin position="533"/>
        <end position="611"/>
    </location>
</feature>
<dbReference type="GO" id="GO:0031956">
    <property type="term" value="F:medium-chain fatty acid-CoA ligase activity"/>
    <property type="evidence" value="ECO:0007669"/>
    <property type="project" value="UniProtKB-EC"/>
</dbReference>
<dbReference type="Pfam" id="PF13193">
    <property type="entry name" value="AMP-binding_C"/>
    <property type="match status" value="1"/>
</dbReference>
<evidence type="ECO:0000259" key="8">
    <source>
        <dbReference type="Pfam" id="PF13193"/>
    </source>
</evidence>
<dbReference type="GO" id="GO:0004321">
    <property type="term" value="F:fatty-acyl-CoA synthase activity"/>
    <property type="evidence" value="ECO:0007669"/>
    <property type="project" value="TreeGrafter"/>
</dbReference>
<dbReference type="KEGG" id="ngr:NAEGRDRAFT_63128"/>
<dbReference type="OMA" id="HAWSNLF"/>
<dbReference type="eggNOG" id="KOG1175">
    <property type="taxonomic scope" value="Eukaryota"/>
</dbReference>
<gene>
    <name evidence="9" type="ORF">NAEGRDRAFT_63128</name>
</gene>
<dbReference type="Pfam" id="PF00501">
    <property type="entry name" value="AMP-binding"/>
    <property type="match status" value="1"/>
</dbReference>
<dbReference type="Gene3D" id="3.30.300.30">
    <property type="match status" value="1"/>
</dbReference>
<dbReference type="InterPro" id="IPR000873">
    <property type="entry name" value="AMP-dep_synth/lig_dom"/>
</dbReference>
<evidence type="ECO:0000256" key="2">
    <source>
        <dbReference type="ARBA" id="ARBA00022598"/>
    </source>
</evidence>
<dbReference type="Gene3D" id="3.40.50.12780">
    <property type="entry name" value="N-terminal domain of ligase-like"/>
    <property type="match status" value="1"/>
</dbReference>
<evidence type="ECO:0000256" key="6">
    <source>
        <dbReference type="ARBA" id="ARBA00048477"/>
    </source>
</evidence>
<evidence type="ECO:0000313" key="9">
    <source>
        <dbReference type="EMBL" id="EFC48961.1"/>
    </source>
</evidence>
<dbReference type="InterPro" id="IPR025110">
    <property type="entry name" value="AMP-bd_C"/>
</dbReference>
<dbReference type="PANTHER" id="PTHR43605">
    <property type="entry name" value="ACYL-COENZYME A SYNTHETASE"/>
    <property type="match status" value="1"/>
</dbReference>
<keyword evidence="2" id="KW-0436">Ligase</keyword>
<dbReference type="InterPro" id="IPR051087">
    <property type="entry name" value="Mitochondrial_ACSM"/>
</dbReference>
<dbReference type="AlphaFoldDB" id="D2V2V2"/>
<evidence type="ECO:0000256" key="4">
    <source>
        <dbReference type="ARBA" id="ARBA00022840"/>
    </source>
</evidence>
<dbReference type="InterPro" id="IPR020845">
    <property type="entry name" value="AMP-binding_CS"/>
</dbReference>
<dbReference type="GO" id="GO:0006637">
    <property type="term" value="P:acyl-CoA metabolic process"/>
    <property type="evidence" value="ECO:0007669"/>
    <property type="project" value="TreeGrafter"/>
</dbReference>
<dbReference type="PROSITE" id="PS00455">
    <property type="entry name" value="AMP_BINDING"/>
    <property type="match status" value="1"/>
</dbReference>
<evidence type="ECO:0000256" key="3">
    <source>
        <dbReference type="ARBA" id="ARBA00022741"/>
    </source>
</evidence>
<proteinExistence type="inferred from homology"/>
<feature type="domain" description="AMP-dependent synthetase/ligase" evidence="7">
    <location>
        <begin position="73"/>
        <end position="464"/>
    </location>
</feature>
<dbReference type="STRING" id="5762.D2V2V2"/>
<dbReference type="RefSeq" id="XP_002681705.1">
    <property type="nucleotide sequence ID" value="XM_002681659.1"/>
</dbReference>
<comment type="catalytic activity">
    <reaction evidence="6">
        <text>a medium-chain fatty acid + ATP + CoA = a medium-chain fatty acyl-CoA + AMP + diphosphate</text>
        <dbReference type="Rhea" id="RHEA:48340"/>
        <dbReference type="ChEBI" id="CHEBI:30616"/>
        <dbReference type="ChEBI" id="CHEBI:33019"/>
        <dbReference type="ChEBI" id="CHEBI:57287"/>
        <dbReference type="ChEBI" id="CHEBI:59558"/>
        <dbReference type="ChEBI" id="CHEBI:90546"/>
        <dbReference type="ChEBI" id="CHEBI:456215"/>
        <dbReference type="EC" id="6.2.1.2"/>
    </reaction>
    <physiologicalReaction direction="left-to-right" evidence="6">
        <dbReference type="Rhea" id="RHEA:48341"/>
    </physiologicalReaction>
</comment>
<keyword evidence="10" id="KW-1185">Reference proteome</keyword>
<keyword evidence="3" id="KW-0547">Nucleotide-binding</keyword>
<dbReference type="GeneID" id="8855115"/>
<dbReference type="Proteomes" id="UP000006671">
    <property type="component" value="Unassembled WGS sequence"/>
</dbReference>
<dbReference type="PANTHER" id="PTHR43605:SF10">
    <property type="entry name" value="ACYL-COA SYNTHETASE MEDIUM CHAIN FAMILY MEMBER 3"/>
    <property type="match status" value="1"/>
</dbReference>
<accession>D2V2V2</accession>
<organism evidence="10">
    <name type="scientific">Naegleria gruberi</name>
    <name type="common">Amoeba</name>
    <dbReference type="NCBI Taxonomy" id="5762"/>
    <lineage>
        <taxon>Eukaryota</taxon>
        <taxon>Discoba</taxon>
        <taxon>Heterolobosea</taxon>
        <taxon>Tetramitia</taxon>
        <taxon>Eutetramitia</taxon>
        <taxon>Vahlkampfiidae</taxon>
        <taxon>Naegleria</taxon>
    </lineage>
</organism>
<evidence type="ECO:0000313" key="10">
    <source>
        <dbReference type="Proteomes" id="UP000006671"/>
    </source>
</evidence>
<evidence type="ECO:0000256" key="5">
    <source>
        <dbReference type="ARBA" id="ARBA00039009"/>
    </source>
</evidence>
<evidence type="ECO:0000259" key="7">
    <source>
        <dbReference type="Pfam" id="PF00501"/>
    </source>
</evidence>
<dbReference type="InterPro" id="IPR045851">
    <property type="entry name" value="AMP-bd_C_sf"/>
</dbReference>
<dbReference type="SUPFAM" id="SSF56801">
    <property type="entry name" value="Acetyl-CoA synthetase-like"/>
    <property type="match status" value="1"/>
</dbReference>
<dbReference type="VEuPathDB" id="AmoebaDB:NAEGRDRAFT_63128"/>
<name>D2V2V2_NAEGR</name>
<dbReference type="EC" id="6.2.1.2" evidence="5"/>
<dbReference type="EMBL" id="GG738849">
    <property type="protein sequence ID" value="EFC48961.1"/>
    <property type="molecule type" value="Genomic_DNA"/>
</dbReference>
<protein>
    <recommendedName>
        <fullName evidence="5">medium-chain acyl-CoA ligase</fullName>
        <ecNumber evidence="5">6.2.1.2</ecNumber>
    </recommendedName>
</protein>
<dbReference type="GO" id="GO:0006633">
    <property type="term" value="P:fatty acid biosynthetic process"/>
    <property type="evidence" value="ECO:0007669"/>
    <property type="project" value="TreeGrafter"/>
</dbReference>
<comment type="similarity">
    <text evidence="1">Belongs to the ATP-dependent AMP-binding enzyme family.</text>
</comment>